<keyword evidence="3" id="KW-0560">Oxidoreductase</keyword>
<gene>
    <name evidence="3" type="ORF">CZ674_03770</name>
</gene>
<dbReference type="CDD" id="cd00761">
    <property type="entry name" value="Glyco_tranf_GTA_type"/>
    <property type="match status" value="1"/>
</dbReference>
<evidence type="ECO:0000313" key="4">
    <source>
        <dbReference type="Proteomes" id="UP000195787"/>
    </source>
</evidence>
<evidence type="ECO:0000259" key="2">
    <source>
        <dbReference type="Pfam" id="PF13524"/>
    </source>
</evidence>
<dbReference type="AlphaFoldDB" id="A0A1R4FC11"/>
<keyword evidence="4" id="KW-1185">Reference proteome</keyword>
<accession>A0A1R4FC11</accession>
<dbReference type="SUPFAM" id="SSF53448">
    <property type="entry name" value="Nucleotide-diphospho-sugar transferases"/>
    <property type="match status" value="1"/>
</dbReference>
<feature type="domain" description="Glycosyltransferase 2-like" evidence="1">
    <location>
        <begin position="408"/>
        <end position="476"/>
    </location>
</feature>
<dbReference type="InterPro" id="IPR055259">
    <property type="entry name" value="YkvP/CgeB_Glyco_trans-like"/>
</dbReference>
<dbReference type="Gene3D" id="3.40.50.2000">
    <property type="entry name" value="Glycogen Phosphorylase B"/>
    <property type="match status" value="1"/>
</dbReference>
<dbReference type="GO" id="GO:0004355">
    <property type="term" value="F:glutamate synthase (NADPH) activity"/>
    <property type="evidence" value="ECO:0007669"/>
    <property type="project" value="UniProtKB-EC"/>
</dbReference>
<evidence type="ECO:0000259" key="1">
    <source>
        <dbReference type="Pfam" id="PF00535"/>
    </source>
</evidence>
<protein>
    <submittedName>
        <fullName evidence="3">Glutamate synthase [NADPH] large chain</fullName>
        <ecNumber evidence="3">1.4.1.13</ecNumber>
    </submittedName>
</protein>
<evidence type="ECO:0000313" key="3">
    <source>
        <dbReference type="EMBL" id="SJM53383.1"/>
    </source>
</evidence>
<sequence>MRSGGTFEGKHVPEWPVPEATNPTFALRVGIVMDVFSADAWSYEFDTVELKPSNWRDRVDQLQLLFVESAWAGSHGAWKYQLTGSKAPSDELQALVAACREHGIPTVFWNKEDPPHFDDFLTTAKLFDHVFTTDQNKVDDYRLALGHDNVDVLGFGAQPAMHNPIRIAGMHQVRDIGFGGTYFSHKFPGRREQMDLLLGAAARVSQRRDIEFDIYSRFQADEKYRFPKPLDEHVRGSLEYRQMLTGYRLHKVMLNVNSVTDSPTMLARRVFEILASGTPVVSAPSPAIDHWFGEGLVQTVTGPDEAEHVMRALVKSPELRDRTVHLAQRHIWQNHTFTHRAEQVMRATDARFSPQRRKTVTAVAPTIRPHLVEGIIQTIARQRDVDVQLKLLTHGFDADLGRVRALAAEAGLDIEVLHATRHSSLGENLNRLIAAADGEVIAKIDDDDFYGDHYLSDALFALDYSDAQIVGKQARYVRLEASGATALAHEEREHRFTDFVAGPTLVGPREVFEQVPFEARTIGEDTALLHGVTDVGGRIYSADRFNFVQLRHGEGHTWQQTDAEMLANSRVVAYATLTEHVNV</sequence>
<feature type="domain" description="Spore protein YkvP/CgeB glycosyl transferase-like" evidence="2">
    <location>
        <begin position="205"/>
        <end position="345"/>
    </location>
</feature>
<dbReference type="SUPFAM" id="SSF53756">
    <property type="entry name" value="UDP-Glycosyltransferase/glycogen phosphorylase"/>
    <property type="match status" value="1"/>
</dbReference>
<dbReference type="InterPro" id="IPR001173">
    <property type="entry name" value="Glyco_trans_2-like"/>
</dbReference>
<dbReference type="Gene3D" id="3.90.550.10">
    <property type="entry name" value="Spore Coat Polysaccharide Biosynthesis Protein SpsA, Chain A"/>
    <property type="match status" value="1"/>
</dbReference>
<dbReference type="Pfam" id="PF13524">
    <property type="entry name" value="Glyco_trans_1_2"/>
    <property type="match status" value="1"/>
</dbReference>
<dbReference type="Proteomes" id="UP000195787">
    <property type="component" value="Unassembled WGS sequence"/>
</dbReference>
<proteinExistence type="predicted"/>
<dbReference type="Pfam" id="PF00535">
    <property type="entry name" value="Glycos_transf_2"/>
    <property type="match status" value="1"/>
</dbReference>
<dbReference type="InterPro" id="IPR029044">
    <property type="entry name" value="Nucleotide-diphossugar_trans"/>
</dbReference>
<name>A0A1R4FC11_9MICO</name>
<organism evidence="3 4">
    <name type="scientific">Agrococcus casei LMG 22410</name>
    <dbReference type="NCBI Taxonomy" id="1255656"/>
    <lineage>
        <taxon>Bacteria</taxon>
        <taxon>Bacillati</taxon>
        <taxon>Actinomycetota</taxon>
        <taxon>Actinomycetes</taxon>
        <taxon>Micrococcales</taxon>
        <taxon>Microbacteriaceae</taxon>
        <taxon>Agrococcus</taxon>
    </lineage>
</organism>
<dbReference type="EC" id="1.4.1.13" evidence="3"/>
<dbReference type="EMBL" id="FUHU01000020">
    <property type="protein sequence ID" value="SJM53383.1"/>
    <property type="molecule type" value="Genomic_DNA"/>
</dbReference>
<reference evidence="3 4" key="1">
    <citation type="submission" date="2017-02" db="EMBL/GenBank/DDBJ databases">
        <authorList>
            <person name="Peterson S.W."/>
        </authorList>
    </citation>
    <scope>NUCLEOTIDE SEQUENCE [LARGE SCALE GENOMIC DNA]</scope>
    <source>
        <strain evidence="3 4">LMG 22410</strain>
    </source>
</reference>